<dbReference type="GO" id="GO:0008237">
    <property type="term" value="F:metallopeptidase activity"/>
    <property type="evidence" value="ECO:0007669"/>
    <property type="project" value="UniProtKB-KW"/>
</dbReference>
<keyword evidence="3" id="KW-0479">Metal-binding</keyword>
<evidence type="ECO:0000256" key="4">
    <source>
        <dbReference type="ARBA" id="ARBA00022729"/>
    </source>
</evidence>
<dbReference type="GO" id="GO:0006508">
    <property type="term" value="P:proteolysis"/>
    <property type="evidence" value="ECO:0007669"/>
    <property type="project" value="UniProtKB-KW"/>
</dbReference>
<feature type="chain" id="PRO_5004549149" description="Peptidase M43 pregnancy-associated plasma-A domain-containing protein" evidence="9">
    <location>
        <begin position="17"/>
        <end position="299"/>
    </location>
</feature>
<dbReference type="EMBL" id="AQGS01000539">
    <property type="protein sequence ID" value="EPS38552.1"/>
    <property type="molecule type" value="Genomic_DNA"/>
</dbReference>
<evidence type="ECO:0000256" key="7">
    <source>
        <dbReference type="ARBA" id="ARBA00023049"/>
    </source>
</evidence>
<dbReference type="PANTHER" id="PTHR47466:SF1">
    <property type="entry name" value="METALLOPROTEASE MEP1 (AFU_ORTHOLOGUE AFUA_1G07730)-RELATED"/>
    <property type="match status" value="1"/>
</dbReference>
<proteinExistence type="inferred from homology"/>
<dbReference type="AlphaFoldDB" id="S8BTH8"/>
<keyword evidence="6" id="KW-0862">Zinc</keyword>
<feature type="domain" description="Peptidase M43 pregnancy-associated plasma-A" evidence="10">
    <location>
        <begin position="189"/>
        <end position="275"/>
    </location>
</feature>
<dbReference type="PANTHER" id="PTHR47466">
    <property type="match status" value="1"/>
</dbReference>
<comment type="caution">
    <text evidence="11">The sequence shown here is derived from an EMBL/GenBank/DDBJ whole genome shotgun (WGS) entry which is preliminary data.</text>
</comment>
<evidence type="ECO:0000256" key="8">
    <source>
        <dbReference type="ARBA" id="ARBA00023157"/>
    </source>
</evidence>
<reference evidence="12" key="2">
    <citation type="submission" date="2013-04" db="EMBL/GenBank/DDBJ databases">
        <title>Genomic mechanisms accounting for the adaptation to parasitism in nematode-trapping fungi.</title>
        <authorList>
            <person name="Ahren D.G."/>
        </authorList>
    </citation>
    <scope>NUCLEOTIDE SEQUENCE [LARGE SCALE GENOMIC DNA]</scope>
    <source>
        <strain evidence="12">CBS 200.50</strain>
    </source>
</reference>
<dbReference type="GO" id="GO:0046872">
    <property type="term" value="F:metal ion binding"/>
    <property type="evidence" value="ECO:0007669"/>
    <property type="project" value="UniProtKB-KW"/>
</dbReference>
<reference evidence="11 12" key="1">
    <citation type="journal article" date="2013" name="PLoS Genet.">
        <title>Genomic mechanisms accounting for the adaptation to parasitism in nematode-trapping fungi.</title>
        <authorList>
            <person name="Meerupati T."/>
            <person name="Andersson K.M."/>
            <person name="Friman E."/>
            <person name="Kumar D."/>
            <person name="Tunlid A."/>
            <person name="Ahren D."/>
        </authorList>
    </citation>
    <scope>NUCLEOTIDE SEQUENCE [LARGE SCALE GENOMIC DNA]</scope>
    <source>
        <strain evidence="11 12">CBS 200.50</strain>
    </source>
</reference>
<keyword evidence="5" id="KW-0378">Hydrolase</keyword>
<evidence type="ECO:0000259" key="10">
    <source>
        <dbReference type="Pfam" id="PF05572"/>
    </source>
</evidence>
<evidence type="ECO:0000256" key="5">
    <source>
        <dbReference type="ARBA" id="ARBA00022801"/>
    </source>
</evidence>
<evidence type="ECO:0000256" key="1">
    <source>
        <dbReference type="ARBA" id="ARBA00008721"/>
    </source>
</evidence>
<evidence type="ECO:0000313" key="11">
    <source>
        <dbReference type="EMBL" id="EPS38552.1"/>
    </source>
</evidence>
<dbReference type="MEROPS" id="M43.008"/>
<dbReference type="eggNOG" id="ENOG502RYKG">
    <property type="taxonomic scope" value="Eukaryota"/>
</dbReference>
<keyword evidence="2" id="KW-0645">Protease</keyword>
<keyword evidence="8" id="KW-1015">Disulfide bond</keyword>
<gene>
    <name evidence="11" type="ORF">H072_7680</name>
</gene>
<name>S8BTH8_DACHA</name>
<sequence length="299" mass="32833">MRASLILMPLLAVAAAAQRKCGSTHVPGALKEQARAFRAANARSSFPAAHAANRTLLVETYFHVIGADETEENGWVPEDKLTKQLEVMNEHYASTGIKFDLKETTRTVNKEWAGFSVEGNDTSIELDMKKKLRKGGYDALNVYFRPLGDGLLGICVFPDDVEKDSDDFWLDGCQVLHSSVPGGSTKNYDLGATATHEVGHWFGLFHTFQDGCDGGDQVDDTPAEADPTQGCPKGKDTCTGAKYPGLDPIQNFMDYSYDACMNQFTPGQATRIYQFWDKYRGKASNSTAHFRGVGEAAFF</sequence>
<dbReference type="Proteomes" id="UP000015100">
    <property type="component" value="Unassembled WGS sequence"/>
</dbReference>
<dbReference type="OMA" id="FAPHNIQ"/>
<evidence type="ECO:0000313" key="12">
    <source>
        <dbReference type="Proteomes" id="UP000015100"/>
    </source>
</evidence>
<dbReference type="Pfam" id="PF05572">
    <property type="entry name" value="Peptidase_M43"/>
    <property type="match status" value="1"/>
</dbReference>
<keyword evidence="4 9" id="KW-0732">Signal</keyword>
<accession>S8BTH8</accession>
<organism evidence="11 12">
    <name type="scientific">Dactylellina haptotyla (strain CBS 200.50)</name>
    <name type="common">Nematode-trapping fungus</name>
    <name type="synonym">Monacrosporium haptotylum</name>
    <dbReference type="NCBI Taxonomy" id="1284197"/>
    <lineage>
        <taxon>Eukaryota</taxon>
        <taxon>Fungi</taxon>
        <taxon>Dikarya</taxon>
        <taxon>Ascomycota</taxon>
        <taxon>Pezizomycotina</taxon>
        <taxon>Orbiliomycetes</taxon>
        <taxon>Orbiliales</taxon>
        <taxon>Orbiliaceae</taxon>
        <taxon>Dactylellina</taxon>
    </lineage>
</organism>
<dbReference type="InterPro" id="IPR008754">
    <property type="entry name" value="Peptidase_M43"/>
</dbReference>
<dbReference type="HOGENOM" id="CLU_048726_0_0_1"/>
<keyword evidence="7" id="KW-0482">Metalloprotease</keyword>
<evidence type="ECO:0000256" key="6">
    <source>
        <dbReference type="ARBA" id="ARBA00022833"/>
    </source>
</evidence>
<evidence type="ECO:0000256" key="9">
    <source>
        <dbReference type="SAM" id="SignalP"/>
    </source>
</evidence>
<protein>
    <recommendedName>
        <fullName evidence="10">Peptidase M43 pregnancy-associated plasma-A domain-containing protein</fullName>
    </recommendedName>
</protein>
<evidence type="ECO:0000256" key="3">
    <source>
        <dbReference type="ARBA" id="ARBA00022723"/>
    </source>
</evidence>
<dbReference type="Gene3D" id="3.40.390.10">
    <property type="entry name" value="Collagenase (Catalytic Domain)"/>
    <property type="match status" value="1"/>
</dbReference>
<keyword evidence="12" id="KW-1185">Reference proteome</keyword>
<dbReference type="CDD" id="cd04275">
    <property type="entry name" value="ZnMc_pappalysin_like"/>
    <property type="match status" value="1"/>
</dbReference>
<evidence type="ECO:0000256" key="2">
    <source>
        <dbReference type="ARBA" id="ARBA00022670"/>
    </source>
</evidence>
<dbReference type="OrthoDB" id="536211at2759"/>
<comment type="similarity">
    <text evidence="1">Belongs to the peptidase M43B family.</text>
</comment>
<dbReference type="SUPFAM" id="SSF55486">
    <property type="entry name" value="Metalloproteases ('zincins'), catalytic domain"/>
    <property type="match status" value="1"/>
</dbReference>
<dbReference type="InterPro" id="IPR024079">
    <property type="entry name" value="MetalloPept_cat_dom_sf"/>
</dbReference>
<feature type="signal peptide" evidence="9">
    <location>
        <begin position="1"/>
        <end position="16"/>
    </location>
</feature>